<dbReference type="InterPro" id="IPR011044">
    <property type="entry name" value="Quino_amine_DH_bsu"/>
</dbReference>
<dbReference type="PANTHER" id="PTHR47197">
    <property type="entry name" value="PROTEIN NIRF"/>
    <property type="match status" value="1"/>
</dbReference>
<dbReference type="Gene3D" id="2.130.10.10">
    <property type="entry name" value="YVTN repeat-like/Quinoprotein amine dehydrogenase"/>
    <property type="match status" value="1"/>
</dbReference>
<protein>
    <submittedName>
        <fullName evidence="1">Quinohemoprotein amine dehydrogenase, beta subunit</fullName>
    </submittedName>
</protein>
<sequence length="372" mass="41581">MFNKNKQMMAAAVLAALALPAMANNAGRVLQDGHEYMVITNYPNNLHVVDVATDEVYKSCDLPDQFGPGTPIVSPDGSRAYVLGNRYSTVYGIELDSCDMSFRAELSQAPGELARSMYSFAISADGKELYTVANPSQKNPDHYVVGDPRLQVYDTSAGIDAKPIRVFPAPRQSYLMQAAEDGSLYLAADNIYRVNVQTGEREIAIPVRDWEREGYGQPDVLYLWPKQQVSRDFSILYAAPKFTDETQNLDTAEFMFGFYNINLRTGETMTQDFAPFTEVYFTGARSPKDPKHMYAVLNRLTKYDIATQTLIDAQELDHTYYVLAFNHAGDKLYLAGTFNDISIHDPETLDKIGSIRLPGGDMSTTTPQIFIR</sequence>
<dbReference type="AlphaFoldDB" id="A0A1I5ZZJ0"/>
<name>A0A1I5ZZJ0_9GAMM</name>
<dbReference type="InterPro" id="IPR051200">
    <property type="entry name" value="Host-pathogen_enzymatic-act"/>
</dbReference>
<dbReference type="NCBIfam" id="TIGR03907">
    <property type="entry name" value="QH_beta"/>
    <property type="match status" value="1"/>
</dbReference>
<dbReference type="InterPro" id="IPR015943">
    <property type="entry name" value="WD40/YVTN_repeat-like_dom_sf"/>
</dbReference>
<evidence type="ECO:0000313" key="2">
    <source>
        <dbReference type="Proteomes" id="UP000242815"/>
    </source>
</evidence>
<dbReference type="InterPro" id="IPR023879">
    <property type="entry name" value="QH-AmDH_bsu"/>
</dbReference>
<dbReference type="RefSeq" id="WP_090536507.1">
    <property type="nucleotide sequence ID" value="NZ_FOYD01000001.1"/>
</dbReference>
<dbReference type="SUPFAM" id="SSF50969">
    <property type="entry name" value="YVTN repeat-like/Quinoprotein amine dehydrogenase"/>
    <property type="match status" value="1"/>
</dbReference>
<dbReference type="Proteomes" id="UP000242815">
    <property type="component" value="Unassembled WGS sequence"/>
</dbReference>
<gene>
    <name evidence="1" type="ORF">SAMN05216578_101431</name>
</gene>
<accession>A0A1I5ZZJ0</accession>
<evidence type="ECO:0000313" key="1">
    <source>
        <dbReference type="EMBL" id="SFQ61828.1"/>
    </source>
</evidence>
<dbReference type="STRING" id="1002526.SAMN05216578_101431"/>
<proteinExistence type="predicted"/>
<dbReference type="OrthoDB" id="5345984at2"/>
<dbReference type="EMBL" id="FOYD01000001">
    <property type="protein sequence ID" value="SFQ61828.1"/>
    <property type="molecule type" value="Genomic_DNA"/>
</dbReference>
<dbReference type="PANTHER" id="PTHR47197:SF3">
    <property type="entry name" value="DIHYDRO-HEME D1 DEHYDROGENASE"/>
    <property type="match status" value="1"/>
</dbReference>
<reference evidence="1 2" key="1">
    <citation type="submission" date="2016-10" db="EMBL/GenBank/DDBJ databases">
        <authorList>
            <person name="de Groot N.N."/>
        </authorList>
    </citation>
    <scope>NUCLEOTIDE SEQUENCE [LARGE SCALE GENOMIC DNA]</scope>
    <source>
        <strain evidence="1 2">JCM 18415</strain>
    </source>
</reference>
<organism evidence="1 2">
    <name type="scientific">Halopseudomonas formosensis</name>
    <dbReference type="NCBI Taxonomy" id="1002526"/>
    <lineage>
        <taxon>Bacteria</taxon>
        <taxon>Pseudomonadati</taxon>
        <taxon>Pseudomonadota</taxon>
        <taxon>Gammaproteobacteria</taxon>
        <taxon>Pseudomonadales</taxon>
        <taxon>Pseudomonadaceae</taxon>
        <taxon>Halopseudomonas</taxon>
    </lineage>
</organism>